<gene>
    <name evidence="2" type="ORF">MEUPH1_LOCUS29191</name>
</gene>
<evidence type="ECO:0008006" key="4">
    <source>
        <dbReference type="Google" id="ProtNLM"/>
    </source>
</evidence>
<evidence type="ECO:0000256" key="1">
    <source>
        <dbReference type="SAM" id="MobiDB-lite"/>
    </source>
</evidence>
<evidence type="ECO:0000313" key="3">
    <source>
        <dbReference type="Proteomes" id="UP001160148"/>
    </source>
</evidence>
<dbReference type="AlphaFoldDB" id="A0AAV0Y5K8"/>
<keyword evidence="3" id="KW-1185">Reference proteome</keyword>
<name>A0AAV0Y5K8_9HEMI</name>
<evidence type="ECO:0000313" key="2">
    <source>
        <dbReference type="EMBL" id="CAI6375733.1"/>
    </source>
</evidence>
<comment type="caution">
    <text evidence="2">The sequence shown here is derived from an EMBL/GenBank/DDBJ whole genome shotgun (WGS) entry which is preliminary data.</text>
</comment>
<protein>
    <recommendedName>
        <fullName evidence="4">DUF4806 domain-containing protein</fullName>
    </recommendedName>
</protein>
<dbReference type="EMBL" id="CARXXK010001361">
    <property type="protein sequence ID" value="CAI6375733.1"/>
    <property type="molecule type" value="Genomic_DNA"/>
</dbReference>
<dbReference type="Proteomes" id="UP001160148">
    <property type="component" value="Unassembled WGS sequence"/>
</dbReference>
<proteinExistence type="predicted"/>
<feature type="region of interest" description="Disordered" evidence="1">
    <location>
        <begin position="114"/>
        <end position="137"/>
    </location>
</feature>
<accession>A0AAV0Y5K8</accession>
<organism evidence="2 3">
    <name type="scientific">Macrosiphum euphorbiae</name>
    <name type="common">potato aphid</name>
    <dbReference type="NCBI Taxonomy" id="13131"/>
    <lineage>
        <taxon>Eukaryota</taxon>
        <taxon>Metazoa</taxon>
        <taxon>Ecdysozoa</taxon>
        <taxon>Arthropoda</taxon>
        <taxon>Hexapoda</taxon>
        <taxon>Insecta</taxon>
        <taxon>Pterygota</taxon>
        <taxon>Neoptera</taxon>
        <taxon>Paraneoptera</taxon>
        <taxon>Hemiptera</taxon>
        <taxon>Sternorrhyncha</taxon>
        <taxon>Aphidomorpha</taxon>
        <taxon>Aphidoidea</taxon>
        <taxon>Aphididae</taxon>
        <taxon>Macrosiphini</taxon>
        <taxon>Macrosiphum</taxon>
    </lineage>
</organism>
<sequence>MSTKQSLKNRKNRKYNKRWVIVSFTESNDYSVVPVNWLILPPTLELTADNISIVELCRWPPFNVTSIELTNADDPEDLWGLFKIKILSSKIYVNFKEAWHQRVEIESSATENEPKVLKKKKKNRQRSSSEDDDSDFEDCSISVTPISKKLKKDVPLTYTELLVRNSDEEFNCELDSVLPPAVEIAASSSVSYIINDDIHMQTTSQVKNTDEIQLYEPFIVPNTSYSTTSTGSLNQKILDILTNMQLEQVNIKKELVASNLILNRLLTKVEVLETNSKNNIESNIVNEVDFVLKLESFIKSIGGCGLKNNITRVLQKIFSDEFAVISTWTGRGKHISITIGSSEVIKLIKRFIKANSNDVLTDSEFEITVANWLRHANTRLSRAK</sequence>
<reference evidence="2 3" key="1">
    <citation type="submission" date="2023-01" db="EMBL/GenBank/DDBJ databases">
        <authorList>
            <person name="Whitehead M."/>
        </authorList>
    </citation>
    <scope>NUCLEOTIDE SEQUENCE [LARGE SCALE GENOMIC DNA]</scope>
</reference>